<evidence type="ECO:0000256" key="3">
    <source>
        <dbReference type="ARBA" id="ARBA00023125"/>
    </source>
</evidence>
<dbReference type="Pfam" id="PF00589">
    <property type="entry name" value="Phage_integrase"/>
    <property type="match status" value="1"/>
</dbReference>
<dbReference type="InterPro" id="IPR002104">
    <property type="entry name" value="Integrase_catalytic"/>
</dbReference>
<dbReference type="PROSITE" id="PS51898">
    <property type="entry name" value="TYR_RECOMBINASE"/>
    <property type="match status" value="1"/>
</dbReference>
<dbReference type="OrthoDB" id="9784724at2"/>
<feature type="domain" description="Tyr recombinase" evidence="5">
    <location>
        <begin position="265"/>
        <end position="452"/>
    </location>
</feature>
<comment type="similarity">
    <text evidence="1">Belongs to the 'phage' integrase family.</text>
</comment>
<evidence type="ECO:0000256" key="4">
    <source>
        <dbReference type="ARBA" id="ARBA00023172"/>
    </source>
</evidence>
<organism evidence="6 7">
    <name type="scientific">Polynucleobacter aenigmaticus</name>
    <dbReference type="NCBI Taxonomy" id="1743164"/>
    <lineage>
        <taxon>Bacteria</taxon>
        <taxon>Pseudomonadati</taxon>
        <taxon>Pseudomonadota</taxon>
        <taxon>Betaproteobacteria</taxon>
        <taxon>Burkholderiales</taxon>
        <taxon>Burkholderiaceae</taxon>
        <taxon>Polynucleobacter</taxon>
    </lineage>
</organism>
<dbReference type="GO" id="GO:0003677">
    <property type="term" value="F:DNA binding"/>
    <property type="evidence" value="ECO:0007669"/>
    <property type="project" value="UniProtKB-KW"/>
</dbReference>
<dbReference type="EMBL" id="NGUO01000010">
    <property type="protein sequence ID" value="OWS71460.1"/>
    <property type="molecule type" value="Genomic_DNA"/>
</dbReference>
<keyword evidence="3" id="KW-0238">DNA-binding</keyword>
<reference evidence="6 7" key="1">
    <citation type="submission" date="2017-05" db="EMBL/GenBank/DDBJ databases">
        <title>Polynucleobacter sp. MWH-K35W1 isolated from the permanently anoxic monimolimnion of a meromictic lake.</title>
        <authorList>
            <person name="Hahn M.W."/>
        </authorList>
    </citation>
    <scope>NUCLEOTIDE SEQUENCE [LARGE SCALE GENOMIC DNA]</scope>
    <source>
        <strain evidence="6 7">MWH-K35W1</strain>
    </source>
</reference>
<dbReference type="InterPro" id="IPR011010">
    <property type="entry name" value="DNA_brk_join_enz"/>
</dbReference>
<dbReference type="InterPro" id="IPR050090">
    <property type="entry name" value="Tyrosine_recombinase_XerCD"/>
</dbReference>
<evidence type="ECO:0000313" key="7">
    <source>
        <dbReference type="Proteomes" id="UP000198104"/>
    </source>
</evidence>
<proteinExistence type="inferred from homology"/>
<dbReference type="InterPro" id="IPR013762">
    <property type="entry name" value="Integrase-like_cat_sf"/>
</dbReference>
<comment type="caution">
    <text evidence="6">The sequence shown here is derived from an EMBL/GenBank/DDBJ whole genome shotgun (WGS) entry which is preliminary data.</text>
</comment>
<gene>
    <name evidence="6" type="ORF">CBI30_06890</name>
</gene>
<dbReference type="Proteomes" id="UP000198104">
    <property type="component" value="Unassembled WGS sequence"/>
</dbReference>
<dbReference type="Gene3D" id="1.10.443.10">
    <property type="entry name" value="Intergrase catalytic core"/>
    <property type="match status" value="1"/>
</dbReference>
<dbReference type="PANTHER" id="PTHR30349">
    <property type="entry name" value="PHAGE INTEGRASE-RELATED"/>
    <property type="match status" value="1"/>
</dbReference>
<dbReference type="PANTHER" id="PTHR30349:SF41">
    <property type="entry name" value="INTEGRASE_RECOMBINASE PROTEIN MJ0367-RELATED"/>
    <property type="match status" value="1"/>
</dbReference>
<dbReference type="RefSeq" id="WP_088527577.1">
    <property type="nucleotide sequence ID" value="NZ_NGUO01000010.1"/>
</dbReference>
<keyword evidence="4" id="KW-0233">DNA recombination</keyword>
<dbReference type="GO" id="GO:0015074">
    <property type="term" value="P:DNA integration"/>
    <property type="evidence" value="ECO:0007669"/>
    <property type="project" value="UniProtKB-KW"/>
</dbReference>
<dbReference type="InterPro" id="IPR010998">
    <property type="entry name" value="Integrase_recombinase_N"/>
</dbReference>
<dbReference type="AlphaFoldDB" id="A0A254PXZ7"/>
<dbReference type="Gene3D" id="1.10.150.130">
    <property type="match status" value="1"/>
</dbReference>
<keyword evidence="7" id="KW-1185">Reference proteome</keyword>
<evidence type="ECO:0000313" key="6">
    <source>
        <dbReference type="EMBL" id="OWS71460.1"/>
    </source>
</evidence>
<evidence type="ECO:0000256" key="1">
    <source>
        <dbReference type="ARBA" id="ARBA00008857"/>
    </source>
</evidence>
<keyword evidence="2" id="KW-0229">DNA integration</keyword>
<protein>
    <recommendedName>
        <fullName evidence="5">Tyr recombinase domain-containing protein</fullName>
    </recommendedName>
</protein>
<evidence type="ECO:0000256" key="2">
    <source>
        <dbReference type="ARBA" id="ARBA00022908"/>
    </source>
</evidence>
<dbReference type="GO" id="GO:0006310">
    <property type="term" value="P:DNA recombination"/>
    <property type="evidence" value="ECO:0007669"/>
    <property type="project" value="UniProtKB-KW"/>
</dbReference>
<sequence>MTPTTPKKPTSYIEYKDGFPYAALTIPVELREKIGKRKYRKKLEAISSRKAQLEAASLVAGWKKELALQKALLNDETRNPLLKIIMEALDLRKAFEQADGHSEEGEEDSEKELLREQIEILARGRVQSKHGEQVALEFYGIATGAHTPLLPLYKEWSKSKLKNYSLKTVDSYKRDAKSFVDKFTYLEAVNKRAMKVWITELMEVGTDPTNPKPMSHTTLTDRFMCGVRHFWNYLDSRGLIDEEMINPMEGIIPKKEKTKITNASVGWTPFDPKEVVQLYQSIPEDDPQLSSVTAIAMFTGMRIEEVCSLTASQIIDVDGIRCFDIRDSKTKAGIRVVPIHIQLIPLVDKLLLAAKGDAEKAPPDTFLIAGLGVNKYDDRSNAVGKRFGRLKKQLGFDEKKVFHSIRKCVVTQLDRAGFRETAIADLVGHENPSMTMGRYSAGIDAPIRKPMIESIKYPSLKESQ</sequence>
<dbReference type="SUPFAM" id="SSF56349">
    <property type="entry name" value="DNA breaking-rejoining enzymes"/>
    <property type="match status" value="1"/>
</dbReference>
<evidence type="ECO:0000259" key="5">
    <source>
        <dbReference type="PROSITE" id="PS51898"/>
    </source>
</evidence>
<accession>A0A254PXZ7</accession>
<name>A0A254PXZ7_9BURK</name>